<evidence type="ECO:0000313" key="5">
    <source>
        <dbReference type="EMBL" id="MFC3074706.1"/>
    </source>
</evidence>
<keyword evidence="2" id="KW-0238">DNA-binding</keyword>
<dbReference type="RefSeq" id="WP_257317168.1">
    <property type="nucleotide sequence ID" value="NZ_JANFDG010000026.1"/>
</dbReference>
<evidence type="ECO:0000256" key="2">
    <source>
        <dbReference type="ARBA" id="ARBA00023125"/>
    </source>
</evidence>
<dbReference type="PROSITE" id="PS00622">
    <property type="entry name" value="HTH_LUXR_1"/>
    <property type="match status" value="1"/>
</dbReference>
<dbReference type="InterPro" id="IPR005143">
    <property type="entry name" value="TF_LuxR_autoind-bd_dom"/>
</dbReference>
<dbReference type="InterPro" id="IPR016032">
    <property type="entry name" value="Sig_transdc_resp-reg_C-effctor"/>
</dbReference>
<dbReference type="PROSITE" id="PS50043">
    <property type="entry name" value="HTH_LUXR_2"/>
    <property type="match status" value="1"/>
</dbReference>
<gene>
    <name evidence="5" type="ORF">ACFOHH_16465</name>
</gene>
<dbReference type="SMART" id="SM00421">
    <property type="entry name" value="HTH_LUXR"/>
    <property type="match status" value="1"/>
</dbReference>
<dbReference type="Pfam" id="PF00196">
    <property type="entry name" value="GerE"/>
    <property type="match status" value="1"/>
</dbReference>
<organism evidence="5 6">
    <name type="scientific">Shinella pollutisoli</name>
    <dbReference type="NCBI Taxonomy" id="2250594"/>
    <lineage>
        <taxon>Bacteria</taxon>
        <taxon>Pseudomonadati</taxon>
        <taxon>Pseudomonadota</taxon>
        <taxon>Alphaproteobacteria</taxon>
        <taxon>Hyphomicrobiales</taxon>
        <taxon>Rhizobiaceae</taxon>
        <taxon>Shinella</taxon>
    </lineage>
</organism>
<dbReference type="CDD" id="cd06170">
    <property type="entry name" value="LuxR_C_like"/>
    <property type="match status" value="1"/>
</dbReference>
<feature type="domain" description="HTH luxR-type" evidence="4">
    <location>
        <begin position="182"/>
        <end position="247"/>
    </location>
</feature>
<evidence type="ECO:0000259" key="4">
    <source>
        <dbReference type="PROSITE" id="PS50043"/>
    </source>
</evidence>
<dbReference type="PANTHER" id="PTHR44688">
    <property type="entry name" value="DNA-BINDING TRANSCRIPTIONAL ACTIVATOR DEVR_DOSR"/>
    <property type="match status" value="1"/>
</dbReference>
<dbReference type="InterPro" id="IPR036388">
    <property type="entry name" value="WH-like_DNA-bd_sf"/>
</dbReference>
<evidence type="ECO:0000313" key="6">
    <source>
        <dbReference type="Proteomes" id="UP001595377"/>
    </source>
</evidence>
<sequence>MRDPDKMLMQQGWSPDVLTTANIEAVQTEYEVLHLMRRCAAHFNFSHFLVSRHPGSGQHRFSERLLVSNWPADLVRKYDSAEIFHLSRLALEAGATKLPVHGGTALLAPADGGGEEVRAAIALADGYGLDRFTAFLLHSTAADPYLMVFAGTRPPLERPELADLYYTSVQLFECLEKTFSTGTASREKLSSREIECLRWAAAGKSSDEIGIILGISAYTVSSYFKSATRKLQAVNRMQAIACALRLKLI</sequence>
<keyword evidence="1" id="KW-0805">Transcription regulation</keyword>
<proteinExistence type="predicted"/>
<dbReference type="Gene3D" id="1.10.10.10">
    <property type="entry name" value="Winged helix-like DNA-binding domain superfamily/Winged helix DNA-binding domain"/>
    <property type="match status" value="1"/>
</dbReference>
<keyword evidence="3" id="KW-0804">Transcription</keyword>
<dbReference type="Pfam" id="PF03472">
    <property type="entry name" value="Autoind_bind"/>
    <property type="match status" value="1"/>
</dbReference>
<dbReference type="EMBL" id="JBHRSP010000025">
    <property type="protein sequence ID" value="MFC3074706.1"/>
    <property type="molecule type" value="Genomic_DNA"/>
</dbReference>
<dbReference type="PANTHER" id="PTHR44688:SF16">
    <property type="entry name" value="DNA-BINDING TRANSCRIPTIONAL ACTIVATOR DEVR_DOSR"/>
    <property type="match status" value="1"/>
</dbReference>
<dbReference type="PRINTS" id="PR00038">
    <property type="entry name" value="HTHLUXR"/>
</dbReference>
<dbReference type="InterPro" id="IPR000792">
    <property type="entry name" value="Tscrpt_reg_LuxR_C"/>
</dbReference>
<dbReference type="InterPro" id="IPR036693">
    <property type="entry name" value="TF_LuxR_autoind-bd_dom_sf"/>
</dbReference>
<accession>A0ABV7DJM9</accession>
<dbReference type="SUPFAM" id="SSF75516">
    <property type="entry name" value="Pheromone-binding domain of LuxR-like quorum-sensing transcription factors"/>
    <property type="match status" value="1"/>
</dbReference>
<comment type="caution">
    <text evidence="5">The sequence shown here is derived from an EMBL/GenBank/DDBJ whole genome shotgun (WGS) entry which is preliminary data.</text>
</comment>
<dbReference type="Proteomes" id="UP001595377">
    <property type="component" value="Unassembled WGS sequence"/>
</dbReference>
<dbReference type="Gene3D" id="3.30.450.80">
    <property type="entry name" value="Transcription factor LuxR-like, autoinducer-binding domain"/>
    <property type="match status" value="1"/>
</dbReference>
<evidence type="ECO:0000256" key="3">
    <source>
        <dbReference type="ARBA" id="ARBA00023163"/>
    </source>
</evidence>
<name>A0ABV7DJM9_9HYPH</name>
<reference evidence="6" key="1">
    <citation type="journal article" date="2019" name="Int. J. Syst. Evol. Microbiol.">
        <title>The Global Catalogue of Microorganisms (GCM) 10K type strain sequencing project: providing services to taxonomists for standard genome sequencing and annotation.</title>
        <authorList>
            <consortium name="The Broad Institute Genomics Platform"/>
            <consortium name="The Broad Institute Genome Sequencing Center for Infectious Disease"/>
            <person name="Wu L."/>
            <person name="Ma J."/>
        </authorList>
    </citation>
    <scope>NUCLEOTIDE SEQUENCE [LARGE SCALE GENOMIC DNA]</scope>
    <source>
        <strain evidence="6">KCTC 52677</strain>
    </source>
</reference>
<protein>
    <submittedName>
        <fullName evidence="5">LuxR C-terminal-related transcriptional regulator</fullName>
    </submittedName>
</protein>
<keyword evidence="6" id="KW-1185">Reference proteome</keyword>
<evidence type="ECO:0000256" key="1">
    <source>
        <dbReference type="ARBA" id="ARBA00023015"/>
    </source>
</evidence>
<dbReference type="SUPFAM" id="SSF46894">
    <property type="entry name" value="C-terminal effector domain of the bipartite response regulators"/>
    <property type="match status" value="1"/>
</dbReference>